<evidence type="ECO:0000256" key="3">
    <source>
        <dbReference type="ARBA" id="ARBA00022475"/>
    </source>
</evidence>
<keyword evidence="6 8" id="KW-0472">Membrane</keyword>
<proteinExistence type="inferred from homology"/>
<keyword evidence="7" id="KW-0479">Metal-binding</keyword>
<organism evidence="9 10">
    <name type="scientific">Ridgeia piscesae</name>
    <name type="common">Tubeworm</name>
    <dbReference type="NCBI Taxonomy" id="27915"/>
    <lineage>
        <taxon>Eukaryota</taxon>
        <taxon>Metazoa</taxon>
        <taxon>Spiralia</taxon>
        <taxon>Lophotrochozoa</taxon>
        <taxon>Annelida</taxon>
        <taxon>Polychaeta</taxon>
        <taxon>Sedentaria</taxon>
        <taxon>Canalipalpata</taxon>
        <taxon>Sabellida</taxon>
        <taxon>Siboglinidae</taxon>
        <taxon>Ridgeia</taxon>
    </lineage>
</organism>
<evidence type="ECO:0000313" key="9">
    <source>
        <dbReference type="EMBL" id="KAK2181911.1"/>
    </source>
</evidence>
<feature type="transmembrane region" description="Helical" evidence="8">
    <location>
        <begin position="20"/>
        <end position="41"/>
    </location>
</feature>
<evidence type="ECO:0000256" key="8">
    <source>
        <dbReference type="SAM" id="Phobius"/>
    </source>
</evidence>
<evidence type="ECO:0000256" key="5">
    <source>
        <dbReference type="ARBA" id="ARBA00022989"/>
    </source>
</evidence>
<evidence type="ECO:0000256" key="6">
    <source>
        <dbReference type="ARBA" id="ARBA00023136"/>
    </source>
</evidence>
<feature type="binding site" evidence="7">
    <location>
        <position position="70"/>
    </location>
    <ligand>
        <name>Zn(2+)</name>
        <dbReference type="ChEBI" id="CHEBI:29105"/>
    </ligand>
</feature>
<comment type="similarity">
    <text evidence="2">Belongs to the ADIPOR family.</text>
</comment>
<keyword evidence="10" id="KW-1185">Reference proteome</keyword>
<feature type="transmembrane region" description="Helical" evidence="8">
    <location>
        <begin position="116"/>
        <end position="133"/>
    </location>
</feature>
<evidence type="ECO:0000313" key="10">
    <source>
        <dbReference type="Proteomes" id="UP001209878"/>
    </source>
</evidence>
<dbReference type="InterPro" id="IPR005744">
    <property type="entry name" value="Hy-lIII"/>
</dbReference>
<dbReference type="PANTHER" id="PTHR20855:SF3">
    <property type="entry name" value="LD03007P"/>
    <property type="match status" value="1"/>
</dbReference>
<keyword evidence="4 8" id="KW-0812">Transmembrane</keyword>
<feature type="transmembrane region" description="Helical" evidence="8">
    <location>
        <begin position="196"/>
        <end position="217"/>
    </location>
</feature>
<dbReference type="GO" id="GO:0005886">
    <property type="term" value="C:plasma membrane"/>
    <property type="evidence" value="ECO:0007669"/>
    <property type="project" value="UniProtKB-SubCell"/>
</dbReference>
<reference evidence="9" key="1">
    <citation type="journal article" date="2023" name="Mol. Biol. Evol.">
        <title>Third-Generation Sequencing Reveals the Adaptive Role of the Epigenome in Three Deep-Sea Polychaetes.</title>
        <authorList>
            <person name="Perez M."/>
            <person name="Aroh O."/>
            <person name="Sun Y."/>
            <person name="Lan Y."/>
            <person name="Juniper S.K."/>
            <person name="Young C.R."/>
            <person name="Angers B."/>
            <person name="Qian P.Y."/>
        </authorList>
    </citation>
    <scope>NUCLEOTIDE SEQUENCE</scope>
    <source>
        <strain evidence="9">R07B-5</strain>
    </source>
</reference>
<dbReference type="PANTHER" id="PTHR20855">
    <property type="entry name" value="ADIPOR/PROGESTIN RECEPTOR-RELATED"/>
    <property type="match status" value="1"/>
</dbReference>
<feature type="transmembrane region" description="Helical" evidence="8">
    <location>
        <begin position="167"/>
        <end position="184"/>
    </location>
</feature>
<sequence>MNHRAPKGQAYIPTDIEHIANVVTHGMWILPSMLGMVWMLSLATTSLQYKTSLVYGFALLALFTVSTTFHTVSYTGRCRSLRDFFHIGDRAVIYVFIAASYTPWLALKDCDGYEQLVLWIVWISAFLGIIYQYRFHEQYKWLETLLYLVLGICPAIIVLEMKESSGLFELTLGGIVYVTGVVFFKCDGLIPCAHAIWHCFVFVGAIFHYCAVCKYLLGPANLHTQFLP</sequence>
<gene>
    <name evidence="9" type="ORF">NP493_370g06025</name>
</gene>
<comment type="subcellular location">
    <subcellularLocation>
        <location evidence="1">Cell membrane</location>
        <topology evidence="1">Multi-pass membrane protein</topology>
    </subcellularLocation>
</comment>
<evidence type="ECO:0000256" key="2">
    <source>
        <dbReference type="ARBA" id="ARBA00007018"/>
    </source>
</evidence>
<evidence type="ECO:0000256" key="7">
    <source>
        <dbReference type="PIRSR" id="PIRSR604254-1"/>
    </source>
</evidence>
<evidence type="ECO:0000256" key="1">
    <source>
        <dbReference type="ARBA" id="ARBA00004651"/>
    </source>
</evidence>
<dbReference type="NCBIfam" id="TIGR01065">
    <property type="entry name" value="hlyIII"/>
    <property type="match status" value="1"/>
</dbReference>
<accession>A0AAD9L2K9</accession>
<evidence type="ECO:0000256" key="4">
    <source>
        <dbReference type="ARBA" id="ARBA00022692"/>
    </source>
</evidence>
<feature type="transmembrane region" description="Helical" evidence="8">
    <location>
        <begin position="145"/>
        <end position="161"/>
    </location>
</feature>
<feature type="binding site" evidence="7">
    <location>
        <position position="194"/>
    </location>
    <ligand>
        <name>Zn(2+)</name>
        <dbReference type="ChEBI" id="CHEBI:29105"/>
    </ligand>
</feature>
<feature type="transmembrane region" description="Helical" evidence="8">
    <location>
        <begin position="53"/>
        <end position="72"/>
    </location>
</feature>
<dbReference type="Pfam" id="PF03006">
    <property type="entry name" value="HlyIII"/>
    <property type="match status" value="1"/>
</dbReference>
<keyword evidence="3" id="KW-1003">Cell membrane</keyword>
<dbReference type="InterPro" id="IPR004254">
    <property type="entry name" value="AdipoR/HlyIII-related"/>
</dbReference>
<name>A0AAD9L2K9_RIDPI</name>
<evidence type="ECO:0008006" key="11">
    <source>
        <dbReference type="Google" id="ProtNLM"/>
    </source>
</evidence>
<dbReference type="Proteomes" id="UP001209878">
    <property type="component" value="Unassembled WGS sequence"/>
</dbReference>
<keyword evidence="7" id="KW-0862">Zinc</keyword>
<comment type="caution">
    <text evidence="9">The sequence shown here is derived from an EMBL/GenBank/DDBJ whole genome shotgun (WGS) entry which is preliminary data.</text>
</comment>
<dbReference type="EMBL" id="JAODUO010000375">
    <property type="protein sequence ID" value="KAK2181911.1"/>
    <property type="molecule type" value="Genomic_DNA"/>
</dbReference>
<feature type="transmembrane region" description="Helical" evidence="8">
    <location>
        <begin position="84"/>
        <end position="104"/>
    </location>
</feature>
<dbReference type="GO" id="GO:0140911">
    <property type="term" value="F:pore-forming activity"/>
    <property type="evidence" value="ECO:0007669"/>
    <property type="project" value="InterPro"/>
</dbReference>
<protein>
    <recommendedName>
        <fullName evidence="11">Hemolysin III</fullName>
    </recommendedName>
</protein>
<feature type="binding site" evidence="7">
    <location>
        <position position="198"/>
    </location>
    <ligand>
        <name>Zn(2+)</name>
        <dbReference type="ChEBI" id="CHEBI:29105"/>
    </ligand>
</feature>
<dbReference type="GO" id="GO:0046872">
    <property type="term" value="F:metal ion binding"/>
    <property type="evidence" value="ECO:0007669"/>
    <property type="project" value="UniProtKB-KW"/>
</dbReference>
<keyword evidence="5 8" id="KW-1133">Transmembrane helix</keyword>
<dbReference type="AlphaFoldDB" id="A0AAD9L2K9"/>